<evidence type="ECO:0000256" key="4">
    <source>
        <dbReference type="ARBA" id="ARBA00022833"/>
    </source>
</evidence>
<dbReference type="GO" id="GO:0016567">
    <property type="term" value="P:protein ubiquitination"/>
    <property type="evidence" value="ECO:0007669"/>
    <property type="project" value="UniProtKB-UniPathway"/>
</dbReference>
<keyword evidence="2 5" id="KW-0479">Metal-binding</keyword>
<sequence length="263" mass="28994">MLFFTQCFGAVLDLIHLRFQHYKAKRVFSAAAGQLVCVVNPTCNPKYVPSRQSAPEPGGFPTAHLTPHHHRLHRSHAHPHTRATHLYPQEGLHAARVTPCLCPLFSCPWEGHLEVVAPHLRQTHRVDILQGTEMVFLAADTHLPAPADWTLLHSCLGHHFLLLLRKQERLAGHPQFFATMLLLGTPTQADGFTYRLELSRNQRRLKWEATPRSVLEGADAVLAGGDCLVLSTSLAQLFSDNGSLAIGIAITAADICQASVAQT</sequence>
<dbReference type="AlphaFoldDB" id="A0A1S2ZLP2"/>
<dbReference type="Proteomes" id="UP001652624">
    <property type="component" value="Chromosome 7"/>
</dbReference>
<evidence type="ECO:0000256" key="2">
    <source>
        <dbReference type="ARBA" id="ARBA00022723"/>
    </source>
</evidence>
<dbReference type="FunCoup" id="A0A1S2ZLP2">
    <property type="interactions" value="235"/>
</dbReference>
<dbReference type="GO" id="GO:0061630">
    <property type="term" value="F:ubiquitin protein ligase activity"/>
    <property type="evidence" value="ECO:0007669"/>
    <property type="project" value="UniProtKB-EC"/>
</dbReference>
<dbReference type="PANTHER" id="PTHR45877">
    <property type="entry name" value="E3 UBIQUITIN-PROTEIN LIGASE SIAH2"/>
    <property type="match status" value="1"/>
</dbReference>
<feature type="region of interest" description="Disordered" evidence="6">
    <location>
        <begin position="50"/>
        <end position="80"/>
    </location>
</feature>
<proteinExistence type="inferred from homology"/>
<evidence type="ECO:0000259" key="7">
    <source>
        <dbReference type="Pfam" id="PF03145"/>
    </source>
</evidence>
<evidence type="ECO:0000256" key="6">
    <source>
        <dbReference type="SAM" id="MobiDB-lite"/>
    </source>
</evidence>
<comment type="catalytic activity">
    <reaction evidence="5">
        <text>S-ubiquitinyl-[E2 ubiquitin-conjugating enzyme]-L-cysteine + [acceptor protein]-L-lysine = [E2 ubiquitin-conjugating enzyme]-L-cysteine + N(6)-ubiquitinyl-[acceptor protein]-L-lysine.</text>
        <dbReference type="EC" id="2.3.2.27"/>
    </reaction>
</comment>
<accession>A0A1S2ZLP2</accession>
<dbReference type="SUPFAM" id="SSF49599">
    <property type="entry name" value="TRAF domain-like"/>
    <property type="match status" value="1"/>
</dbReference>
<comment type="domain">
    <text evidence="5">The RING-type zinc finger domain is essential for ubiquitin ligase activity.</text>
</comment>
<comment type="similarity">
    <text evidence="1 5">Belongs to the SINA (Seven in absentia) family.</text>
</comment>
<dbReference type="GO" id="GO:0031624">
    <property type="term" value="F:ubiquitin conjugating enzyme binding"/>
    <property type="evidence" value="ECO:0007669"/>
    <property type="project" value="TreeGrafter"/>
</dbReference>
<evidence type="ECO:0000313" key="9">
    <source>
        <dbReference type="RefSeq" id="XP_007521292.1"/>
    </source>
</evidence>
<dbReference type="GO" id="GO:0008270">
    <property type="term" value="F:zinc ion binding"/>
    <property type="evidence" value="ECO:0007669"/>
    <property type="project" value="UniProtKB-KW"/>
</dbReference>
<reference evidence="9" key="1">
    <citation type="submission" date="2025-08" db="UniProtKB">
        <authorList>
            <consortium name="RefSeq"/>
        </authorList>
    </citation>
    <scope>IDENTIFICATION</scope>
</reference>
<dbReference type="InterPro" id="IPR008974">
    <property type="entry name" value="TRAF-like"/>
</dbReference>
<dbReference type="eggNOG" id="KOG3002">
    <property type="taxonomic scope" value="Eukaryota"/>
</dbReference>
<dbReference type="OrthoDB" id="941555at2759"/>
<comment type="pathway">
    <text evidence="5">Protein modification; protein ubiquitination.</text>
</comment>
<protein>
    <recommendedName>
        <fullName evidence="5">E3 ubiquitin-protein ligase</fullName>
        <ecNumber evidence="5">2.3.2.27</ecNumber>
    </recommendedName>
</protein>
<organism evidence="8 9">
    <name type="scientific">Erinaceus europaeus</name>
    <name type="common">Western European hedgehog</name>
    <dbReference type="NCBI Taxonomy" id="9365"/>
    <lineage>
        <taxon>Eukaryota</taxon>
        <taxon>Metazoa</taxon>
        <taxon>Chordata</taxon>
        <taxon>Craniata</taxon>
        <taxon>Vertebrata</taxon>
        <taxon>Euteleostomi</taxon>
        <taxon>Mammalia</taxon>
        <taxon>Eutheria</taxon>
        <taxon>Laurasiatheria</taxon>
        <taxon>Eulipotyphla</taxon>
        <taxon>Erinaceidae</taxon>
        <taxon>Erinaceinae</taxon>
        <taxon>Erinaceus</taxon>
    </lineage>
</organism>
<dbReference type="GO" id="GO:0043161">
    <property type="term" value="P:proteasome-mediated ubiquitin-dependent protein catabolic process"/>
    <property type="evidence" value="ECO:0007669"/>
    <property type="project" value="TreeGrafter"/>
</dbReference>
<keyword evidence="3 5" id="KW-0863">Zinc-finger</keyword>
<dbReference type="EC" id="2.3.2.27" evidence="5"/>
<dbReference type="GO" id="GO:0005737">
    <property type="term" value="C:cytoplasm"/>
    <property type="evidence" value="ECO:0007669"/>
    <property type="project" value="InterPro"/>
</dbReference>
<dbReference type="FunFam" id="2.60.210.10:FF:000002">
    <property type="entry name" value="E3 ubiquitin-protein ligase"/>
    <property type="match status" value="1"/>
</dbReference>
<keyword evidence="8" id="KW-1185">Reference proteome</keyword>
<evidence type="ECO:0000256" key="5">
    <source>
        <dbReference type="RuleBase" id="RU201113"/>
    </source>
</evidence>
<dbReference type="InterPro" id="IPR004162">
    <property type="entry name" value="SINA-like_animal"/>
</dbReference>
<dbReference type="UniPathway" id="UPA00143"/>
<feature type="domain" description="Seven-in-absentia protein TRAF-like" evidence="7">
    <location>
        <begin position="154"/>
        <end position="248"/>
    </location>
</feature>
<evidence type="ECO:0000256" key="1">
    <source>
        <dbReference type="ARBA" id="ARBA00009119"/>
    </source>
</evidence>
<dbReference type="GeneID" id="103111878"/>
<dbReference type="Gene3D" id="3.30.160.60">
    <property type="entry name" value="Classic Zinc Finger"/>
    <property type="match status" value="1"/>
</dbReference>
<dbReference type="CDD" id="cd03829">
    <property type="entry name" value="Sina"/>
    <property type="match status" value="1"/>
</dbReference>
<name>A0A1S2ZLP2_ERIEU</name>
<comment type="domain">
    <text evidence="5">The SBD domain (substrate-binding domain) mediates the interaction with substrate proteins. It is related to the TRAF family.</text>
</comment>
<dbReference type="Pfam" id="PF03145">
    <property type="entry name" value="Sina_TRAF"/>
    <property type="match status" value="1"/>
</dbReference>
<keyword evidence="5" id="KW-0833">Ubl conjugation pathway</keyword>
<feature type="compositionally biased region" description="Basic residues" evidence="6">
    <location>
        <begin position="66"/>
        <end position="80"/>
    </location>
</feature>
<evidence type="ECO:0000313" key="8">
    <source>
        <dbReference type="Proteomes" id="UP001652624"/>
    </source>
</evidence>
<comment type="function">
    <text evidence="5">E3 ubiquitin-protein ligase that mediates ubiquitination and subsequent proteasomal degradation of target proteins. E3 ubiquitin ligases accept ubiquitin from an E2 ubiquitin-conjugating enzyme in the form of a thioester and then directly transfers the ubiquitin to targeted substrates.</text>
</comment>
<dbReference type="InterPro" id="IPR018121">
    <property type="entry name" value="7-in-absentia-prot_TRAF-dom"/>
</dbReference>
<dbReference type="Gene3D" id="2.60.210.10">
    <property type="entry name" value="Apoptosis, Tumor Necrosis Factor Receptor Associated Protein 2, Chain A"/>
    <property type="match status" value="1"/>
</dbReference>
<dbReference type="RefSeq" id="XP_007521292.1">
    <property type="nucleotide sequence ID" value="XM_007521230.3"/>
</dbReference>
<dbReference type="CTD" id="283514"/>
<keyword evidence="4 5" id="KW-0862">Zinc</keyword>
<dbReference type="InParanoid" id="A0A1S2ZLP2"/>
<dbReference type="PANTHER" id="PTHR45877:SF5">
    <property type="entry name" value="SEVEN IN ABSENTIA HOMOLOG 3"/>
    <property type="match status" value="1"/>
</dbReference>
<gene>
    <name evidence="9" type="primary">SIAH3</name>
</gene>
<evidence type="ECO:0000256" key="3">
    <source>
        <dbReference type="ARBA" id="ARBA00022771"/>
    </source>
</evidence>